<dbReference type="EMBL" id="JBEXAC010000001">
    <property type="protein sequence ID" value="MET6997513.1"/>
    <property type="molecule type" value="Genomic_DNA"/>
</dbReference>
<dbReference type="Proteomes" id="UP001549749">
    <property type="component" value="Unassembled WGS sequence"/>
</dbReference>
<keyword evidence="2" id="KW-1185">Reference proteome</keyword>
<evidence type="ECO:0000313" key="2">
    <source>
        <dbReference type="Proteomes" id="UP001549749"/>
    </source>
</evidence>
<comment type="caution">
    <text evidence="1">The sequence shown here is derived from an EMBL/GenBank/DDBJ whole genome shotgun (WGS) entry which is preliminary data.</text>
</comment>
<evidence type="ECO:0000313" key="1">
    <source>
        <dbReference type="EMBL" id="MET6997513.1"/>
    </source>
</evidence>
<organism evidence="1 2">
    <name type="scientific">Chitinophaga defluvii</name>
    <dbReference type="NCBI Taxonomy" id="3163343"/>
    <lineage>
        <taxon>Bacteria</taxon>
        <taxon>Pseudomonadati</taxon>
        <taxon>Bacteroidota</taxon>
        <taxon>Chitinophagia</taxon>
        <taxon>Chitinophagales</taxon>
        <taxon>Chitinophagaceae</taxon>
        <taxon>Chitinophaga</taxon>
    </lineage>
</organism>
<dbReference type="SUPFAM" id="SSF55909">
    <property type="entry name" value="Pentein"/>
    <property type="match status" value="1"/>
</dbReference>
<name>A0ABV2T392_9BACT</name>
<accession>A0ABV2T392</accession>
<reference evidence="1 2" key="1">
    <citation type="submission" date="2024-06" db="EMBL/GenBank/DDBJ databases">
        <title>Chitinophaga defluvii sp. nov., isolated from municipal sewage.</title>
        <authorList>
            <person name="Zhang L."/>
        </authorList>
    </citation>
    <scope>NUCLEOTIDE SEQUENCE [LARGE SCALE GENOMIC DNA]</scope>
    <source>
        <strain evidence="1 2">H8</strain>
    </source>
</reference>
<protein>
    <submittedName>
        <fullName evidence="1">Uncharacterized protein</fullName>
    </submittedName>
</protein>
<dbReference type="RefSeq" id="WP_354661084.1">
    <property type="nucleotide sequence ID" value="NZ_JBEXAC010000001.1"/>
</dbReference>
<proteinExistence type="predicted"/>
<sequence>MNYYIANKSVLVPIYDDPNDAVAMMLTIPVSHRCAAMRLLTM</sequence>
<gene>
    <name evidence="1" type="ORF">ABR189_09040</name>
</gene>